<protein>
    <submittedName>
        <fullName evidence="2">Uncharacterized protein</fullName>
    </submittedName>
</protein>
<dbReference type="EMBL" id="JALJOR010000001">
    <property type="protein sequence ID" value="KAK9829485.1"/>
    <property type="molecule type" value="Genomic_DNA"/>
</dbReference>
<reference evidence="2 3" key="1">
    <citation type="journal article" date="2024" name="Nat. Commun.">
        <title>Phylogenomics reveals the evolutionary origins of lichenization in chlorophyte algae.</title>
        <authorList>
            <person name="Puginier C."/>
            <person name="Libourel C."/>
            <person name="Otte J."/>
            <person name="Skaloud P."/>
            <person name="Haon M."/>
            <person name="Grisel S."/>
            <person name="Petersen M."/>
            <person name="Berrin J.G."/>
            <person name="Delaux P.M."/>
            <person name="Dal Grande F."/>
            <person name="Keller J."/>
        </authorList>
    </citation>
    <scope>NUCLEOTIDE SEQUENCE [LARGE SCALE GENOMIC DNA]</scope>
    <source>
        <strain evidence="2 3">SAG 2043</strain>
    </source>
</reference>
<organism evidence="2 3">
    <name type="scientific">[Myrmecia] bisecta</name>
    <dbReference type="NCBI Taxonomy" id="41462"/>
    <lineage>
        <taxon>Eukaryota</taxon>
        <taxon>Viridiplantae</taxon>
        <taxon>Chlorophyta</taxon>
        <taxon>core chlorophytes</taxon>
        <taxon>Trebouxiophyceae</taxon>
        <taxon>Trebouxiales</taxon>
        <taxon>Trebouxiaceae</taxon>
        <taxon>Myrmecia</taxon>
    </lineage>
</organism>
<evidence type="ECO:0000256" key="1">
    <source>
        <dbReference type="SAM" id="MobiDB-lite"/>
    </source>
</evidence>
<gene>
    <name evidence="2" type="ORF">WJX72_006134</name>
</gene>
<proteinExistence type="predicted"/>
<feature type="region of interest" description="Disordered" evidence="1">
    <location>
        <begin position="136"/>
        <end position="163"/>
    </location>
</feature>
<name>A0AAW1R662_9CHLO</name>
<comment type="caution">
    <text evidence="2">The sequence shown here is derived from an EMBL/GenBank/DDBJ whole genome shotgun (WGS) entry which is preliminary data.</text>
</comment>
<feature type="compositionally biased region" description="Polar residues" evidence="1">
    <location>
        <begin position="136"/>
        <end position="149"/>
    </location>
</feature>
<accession>A0AAW1R662</accession>
<dbReference type="AlphaFoldDB" id="A0AAW1R662"/>
<evidence type="ECO:0000313" key="2">
    <source>
        <dbReference type="EMBL" id="KAK9829485.1"/>
    </source>
</evidence>
<dbReference type="Proteomes" id="UP001489004">
    <property type="component" value="Unassembled WGS sequence"/>
</dbReference>
<evidence type="ECO:0000313" key="3">
    <source>
        <dbReference type="Proteomes" id="UP001489004"/>
    </source>
</evidence>
<sequence length="213" mass="23041">MTSTLRVYRCCLRQTHKKLQTRPSRTWEAAPVQVSSSMEKVKAVVEQQLRDETQLTCSRRLSNCLASATWARGQCCHYFSQGIVRGSDIKLWPTAEPEVSASEPGPSTVRKAAKANKLSVTKRKAAIAPAGLLSQNAAEAGPSTPQVQRPATGRLTGDGPGSDDKIDFVQTCDAGSLQSKRPSARLKHKADLDGQVGLGEISSFLFIVLFESV</sequence>
<keyword evidence="3" id="KW-1185">Reference proteome</keyword>